<evidence type="ECO:0000256" key="5">
    <source>
        <dbReference type="ARBA" id="ARBA00023004"/>
    </source>
</evidence>
<keyword evidence="7 11" id="KW-0805">Transcription regulation</keyword>
<evidence type="ECO:0000256" key="7">
    <source>
        <dbReference type="ARBA" id="ARBA00023015"/>
    </source>
</evidence>
<dbReference type="RefSeq" id="WP_100877290.1">
    <property type="nucleotide sequence ID" value="NZ_JBEPFP010000014.1"/>
</dbReference>
<organism evidence="13 14">
    <name type="scientific">Pseudonocardia alni</name>
    <name type="common">Amycolata alni</name>
    <dbReference type="NCBI Taxonomy" id="33907"/>
    <lineage>
        <taxon>Bacteria</taxon>
        <taxon>Bacillati</taxon>
        <taxon>Actinomycetota</taxon>
        <taxon>Actinomycetes</taxon>
        <taxon>Pseudonocardiales</taxon>
        <taxon>Pseudonocardiaceae</taxon>
        <taxon>Pseudonocardia</taxon>
    </lineage>
</organism>
<evidence type="ECO:0000256" key="1">
    <source>
        <dbReference type="ARBA" id="ARBA00004496"/>
    </source>
</evidence>
<dbReference type="GO" id="GO:0045892">
    <property type="term" value="P:negative regulation of DNA-templated transcription"/>
    <property type="evidence" value="ECO:0007669"/>
    <property type="project" value="TreeGrafter"/>
</dbReference>
<keyword evidence="4 11" id="KW-0479">Metal-binding</keyword>
<comment type="function">
    <text evidence="11">Acts as a transcriptional regulator. Probably redox-responsive. The apo- but not holo-form probably binds DNA.</text>
</comment>
<dbReference type="GO" id="GO:0035731">
    <property type="term" value="F:dinitrosyl-iron complex binding"/>
    <property type="evidence" value="ECO:0007669"/>
    <property type="project" value="UniProtKB-UniRule"/>
</dbReference>
<dbReference type="PANTHER" id="PTHR38839">
    <property type="entry name" value="TRANSCRIPTIONAL REGULATOR WHID-RELATED"/>
    <property type="match status" value="1"/>
</dbReference>
<evidence type="ECO:0000256" key="4">
    <source>
        <dbReference type="ARBA" id="ARBA00022723"/>
    </source>
</evidence>
<proteinExistence type="inferred from homology"/>
<dbReference type="Pfam" id="PF02467">
    <property type="entry name" value="Whib"/>
    <property type="match status" value="1"/>
</dbReference>
<evidence type="ECO:0000256" key="2">
    <source>
        <dbReference type="ARBA" id="ARBA00006597"/>
    </source>
</evidence>
<dbReference type="GO" id="GO:0003677">
    <property type="term" value="F:DNA binding"/>
    <property type="evidence" value="ECO:0007669"/>
    <property type="project" value="UniProtKB-UniRule"/>
</dbReference>
<comment type="similarity">
    <text evidence="2 11">Belongs to the WhiB family.</text>
</comment>
<evidence type="ECO:0000256" key="9">
    <source>
        <dbReference type="ARBA" id="ARBA00023157"/>
    </source>
</evidence>
<dbReference type="Proteomes" id="UP000232453">
    <property type="component" value="Unassembled WGS sequence"/>
</dbReference>
<dbReference type="InterPro" id="IPR034768">
    <property type="entry name" value="4FE4S_WBL"/>
</dbReference>
<sequence length="82" mass="9020">MDWRFDAACRRENPELFFPVGSDGPAERQTAAAKAVCHRCPVREHCLTHALAEGEGAGVWGGTDETERRALRHAGRRMATTA</sequence>
<keyword evidence="5 11" id="KW-0408">Iron</keyword>
<dbReference type="AlphaFoldDB" id="A0AA44ZSK3"/>
<evidence type="ECO:0000256" key="8">
    <source>
        <dbReference type="ARBA" id="ARBA00023125"/>
    </source>
</evidence>
<evidence type="ECO:0000313" key="13">
    <source>
        <dbReference type="EMBL" id="PKB41226.1"/>
    </source>
</evidence>
<dbReference type="PANTHER" id="PTHR38839:SF6">
    <property type="entry name" value="TRANSCRIPTIONAL REGULATOR WHIB1"/>
    <property type="match status" value="1"/>
</dbReference>
<dbReference type="GO" id="GO:0045454">
    <property type="term" value="P:cell redox homeostasis"/>
    <property type="evidence" value="ECO:0007669"/>
    <property type="project" value="TreeGrafter"/>
</dbReference>
<evidence type="ECO:0000313" key="14">
    <source>
        <dbReference type="Proteomes" id="UP000232453"/>
    </source>
</evidence>
<feature type="binding site" evidence="11">
    <location>
        <position position="9"/>
    </location>
    <ligand>
        <name>[4Fe-4S] cluster</name>
        <dbReference type="ChEBI" id="CHEBI:49883"/>
    </ligand>
</feature>
<dbReference type="GO" id="GO:0046872">
    <property type="term" value="F:metal ion binding"/>
    <property type="evidence" value="ECO:0007669"/>
    <property type="project" value="UniProtKB-KW"/>
</dbReference>
<comment type="PTM">
    <text evidence="11">Upon Fe-S cluster removal intramolecular disulfide bonds are formed.</text>
</comment>
<evidence type="ECO:0000259" key="12">
    <source>
        <dbReference type="PROSITE" id="PS51674"/>
    </source>
</evidence>
<keyword evidence="10 11" id="KW-0804">Transcription</keyword>
<protein>
    <recommendedName>
        <fullName evidence="11">Transcriptional regulator WhiB</fullName>
    </recommendedName>
</protein>
<dbReference type="GO" id="GO:0005737">
    <property type="term" value="C:cytoplasm"/>
    <property type="evidence" value="ECO:0007669"/>
    <property type="project" value="UniProtKB-SubCell"/>
</dbReference>
<evidence type="ECO:0000256" key="3">
    <source>
        <dbReference type="ARBA" id="ARBA00022485"/>
    </source>
</evidence>
<keyword evidence="11" id="KW-0963">Cytoplasm</keyword>
<evidence type="ECO:0000256" key="11">
    <source>
        <dbReference type="HAMAP-Rule" id="MF_01479"/>
    </source>
</evidence>
<comment type="caution">
    <text evidence="13">The sequence shown here is derived from an EMBL/GenBank/DDBJ whole genome shotgun (WGS) entry which is preliminary data.</text>
</comment>
<comment type="cofactor">
    <cofactor evidence="11">
        <name>[4Fe-4S] cluster</name>
        <dbReference type="ChEBI" id="CHEBI:49883"/>
    </cofactor>
    <text evidence="11">Binds 1 [4Fe-4S] cluster per subunit. Following nitrosylation of the [4Fe-4S] cluster binds 1 [4Fe-8(NO)] cluster per subunit.</text>
</comment>
<keyword evidence="6 11" id="KW-0411">Iron-sulfur</keyword>
<comment type="subcellular location">
    <subcellularLocation>
        <location evidence="1 11">Cytoplasm</location>
    </subcellularLocation>
</comment>
<feature type="binding site" evidence="11">
    <location>
        <position position="46"/>
    </location>
    <ligand>
        <name>[4Fe-4S] cluster</name>
        <dbReference type="ChEBI" id="CHEBI:49883"/>
    </ligand>
</feature>
<dbReference type="GO" id="GO:0051539">
    <property type="term" value="F:4 iron, 4 sulfur cluster binding"/>
    <property type="evidence" value="ECO:0007669"/>
    <property type="project" value="UniProtKB-UniRule"/>
</dbReference>
<reference evidence="13 14" key="1">
    <citation type="submission" date="2017-11" db="EMBL/GenBank/DDBJ databases">
        <title>Sequencing the genomes of 1000 actinobacteria strains.</title>
        <authorList>
            <person name="Klenk H.-P."/>
        </authorList>
    </citation>
    <scope>NUCLEOTIDE SEQUENCE [LARGE SCALE GENOMIC DNA]</scope>
    <source>
        <strain evidence="13 14">DSM 44104</strain>
    </source>
</reference>
<dbReference type="GO" id="GO:0047134">
    <property type="term" value="F:protein-disulfide reductase [NAD(P)H] activity"/>
    <property type="evidence" value="ECO:0007669"/>
    <property type="project" value="TreeGrafter"/>
</dbReference>
<evidence type="ECO:0000256" key="10">
    <source>
        <dbReference type="ARBA" id="ARBA00023163"/>
    </source>
</evidence>
<dbReference type="HAMAP" id="MF_01479">
    <property type="entry name" value="WhiB"/>
    <property type="match status" value="1"/>
</dbReference>
<keyword evidence="3 11" id="KW-0004">4Fe-4S</keyword>
<name>A0AA44ZSK3_PSEA5</name>
<dbReference type="EMBL" id="PHUJ01000002">
    <property type="protein sequence ID" value="PKB41226.1"/>
    <property type="molecule type" value="Genomic_DNA"/>
</dbReference>
<dbReference type="PROSITE" id="PS51674">
    <property type="entry name" value="4FE4S_WBL"/>
    <property type="match status" value="1"/>
</dbReference>
<gene>
    <name evidence="11" type="primary">whiB</name>
    <name evidence="13" type="ORF">ATL51_0188</name>
</gene>
<feature type="binding site" evidence="11">
    <location>
        <position position="37"/>
    </location>
    <ligand>
        <name>[4Fe-4S] cluster</name>
        <dbReference type="ChEBI" id="CHEBI:49883"/>
    </ligand>
</feature>
<evidence type="ECO:0000256" key="6">
    <source>
        <dbReference type="ARBA" id="ARBA00023014"/>
    </source>
</evidence>
<keyword evidence="8 11" id="KW-0238">DNA-binding</keyword>
<accession>A0AA44ZSK3</accession>
<dbReference type="InterPro" id="IPR003482">
    <property type="entry name" value="Whib"/>
</dbReference>
<comment type="PTM">
    <text evidence="11">The Fe-S cluster can be nitrosylated by nitric oxide (NO).</text>
</comment>
<feature type="domain" description="4Fe-4S Wbl-type" evidence="12">
    <location>
        <begin position="8"/>
        <end position="70"/>
    </location>
</feature>
<keyword evidence="9 11" id="KW-1015">Disulfide bond</keyword>
<feature type="binding site" evidence="11">
    <location>
        <position position="40"/>
    </location>
    <ligand>
        <name>[4Fe-4S] cluster</name>
        <dbReference type="ChEBI" id="CHEBI:49883"/>
    </ligand>
</feature>